<dbReference type="AlphaFoldDB" id="A0AAE1PMF5"/>
<keyword evidence="2" id="KW-1185">Reference proteome</keyword>
<gene>
    <name evidence="1" type="ORF">Pmani_017531</name>
</gene>
<evidence type="ECO:0000313" key="1">
    <source>
        <dbReference type="EMBL" id="KAK4310944.1"/>
    </source>
</evidence>
<proteinExistence type="predicted"/>
<accession>A0AAE1PMF5</accession>
<reference evidence="1" key="1">
    <citation type="submission" date="2023-11" db="EMBL/GenBank/DDBJ databases">
        <title>Genome assemblies of two species of porcelain crab, Petrolisthes cinctipes and Petrolisthes manimaculis (Anomura: Porcellanidae).</title>
        <authorList>
            <person name="Angst P."/>
        </authorList>
    </citation>
    <scope>NUCLEOTIDE SEQUENCE</scope>
    <source>
        <strain evidence="1">PB745_02</strain>
        <tissue evidence="1">Gill</tissue>
    </source>
</reference>
<dbReference type="Proteomes" id="UP001292094">
    <property type="component" value="Unassembled WGS sequence"/>
</dbReference>
<dbReference type="EMBL" id="JAWZYT010001578">
    <property type="protein sequence ID" value="KAK4310944.1"/>
    <property type="molecule type" value="Genomic_DNA"/>
</dbReference>
<sequence length="91" mass="9622">MVVVVVVVVGEFGRRAERACCVVQVWAATQPSYLPECSTLRRPAQPNPALPCLPAIISLYSLLPSQGYMTGGGKEGVWEDEVGWEGGGGAC</sequence>
<name>A0AAE1PMF5_9EUCA</name>
<organism evidence="1 2">
    <name type="scientific">Petrolisthes manimaculis</name>
    <dbReference type="NCBI Taxonomy" id="1843537"/>
    <lineage>
        <taxon>Eukaryota</taxon>
        <taxon>Metazoa</taxon>
        <taxon>Ecdysozoa</taxon>
        <taxon>Arthropoda</taxon>
        <taxon>Crustacea</taxon>
        <taxon>Multicrustacea</taxon>
        <taxon>Malacostraca</taxon>
        <taxon>Eumalacostraca</taxon>
        <taxon>Eucarida</taxon>
        <taxon>Decapoda</taxon>
        <taxon>Pleocyemata</taxon>
        <taxon>Anomura</taxon>
        <taxon>Galatheoidea</taxon>
        <taxon>Porcellanidae</taxon>
        <taxon>Petrolisthes</taxon>
    </lineage>
</organism>
<protein>
    <submittedName>
        <fullName evidence="1">Uncharacterized protein</fullName>
    </submittedName>
</protein>
<comment type="caution">
    <text evidence="1">The sequence shown here is derived from an EMBL/GenBank/DDBJ whole genome shotgun (WGS) entry which is preliminary data.</text>
</comment>
<evidence type="ECO:0000313" key="2">
    <source>
        <dbReference type="Proteomes" id="UP001292094"/>
    </source>
</evidence>